<dbReference type="EMBL" id="JAVRJZ010000008">
    <property type="protein sequence ID" value="KAK2719128.1"/>
    <property type="molecule type" value="Genomic_DNA"/>
</dbReference>
<evidence type="ECO:0000256" key="1">
    <source>
        <dbReference type="SAM" id="MobiDB-lite"/>
    </source>
</evidence>
<dbReference type="AlphaFoldDB" id="A0AA88L593"/>
<comment type="caution">
    <text evidence="2">The sequence shown here is derived from an EMBL/GenBank/DDBJ whole genome shotgun (WGS) entry which is preliminary data.</text>
</comment>
<sequence>MNIAIKGFKATGNWPPNPVIFSDSDFLPANTTDIEQAGLSIRNTTEEPPTTEKEQVGKPSSGSSVEKENPYTCSDRGEDVIISSPTVGVNGTPDIKVQFNTNDGATPVCSWITTDMNDSATKFIVSAESLIPIPKVRGSAKRTELKEGDDWRIDSENDESILVCKFYN</sequence>
<protein>
    <submittedName>
        <fullName evidence="2">Uncharacterized protein</fullName>
    </submittedName>
</protein>
<feature type="region of interest" description="Disordered" evidence="1">
    <location>
        <begin position="39"/>
        <end position="78"/>
    </location>
</feature>
<keyword evidence="3" id="KW-1185">Reference proteome</keyword>
<evidence type="ECO:0000313" key="2">
    <source>
        <dbReference type="EMBL" id="KAK2719128.1"/>
    </source>
</evidence>
<dbReference type="Proteomes" id="UP001187531">
    <property type="component" value="Unassembled WGS sequence"/>
</dbReference>
<gene>
    <name evidence="2" type="ORF">QYM36_004829</name>
</gene>
<reference evidence="2" key="1">
    <citation type="submission" date="2023-07" db="EMBL/GenBank/DDBJ databases">
        <title>Chromosome-level genome assembly of Artemia franciscana.</title>
        <authorList>
            <person name="Jo E."/>
        </authorList>
    </citation>
    <scope>NUCLEOTIDE SEQUENCE</scope>
    <source>
        <tissue evidence="2">Whole body</tissue>
    </source>
</reference>
<organism evidence="2 3">
    <name type="scientific">Artemia franciscana</name>
    <name type="common">Brine shrimp</name>
    <name type="synonym">Artemia sanfranciscana</name>
    <dbReference type="NCBI Taxonomy" id="6661"/>
    <lineage>
        <taxon>Eukaryota</taxon>
        <taxon>Metazoa</taxon>
        <taxon>Ecdysozoa</taxon>
        <taxon>Arthropoda</taxon>
        <taxon>Crustacea</taxon>
        <taxon>Branchiopoda</taxon>
        <taxon>Anostraca</taxon>
        <taxon>Artemiidae</taxon>
        <taxon>Artemia</taxon>
    </lineage>
</organism>
<name>A0AA88L593_ARTSF</name>
<evidence type="ECO:0000313" key="3">
    <source>
        <dbReference type="Proteomes" id="UP001187531"/>
    </source>
</evidence>
<proteinExistence type="predicted"/>
<accession>A0AA88L593</accession>
<feature type="compositionally biased region" description="Basic and acidic residues" evidence="1">
    <location>
        <begin position="65"/>
        <end position="78"/>
    </location>
</feature>